<keyword evidence="3" id="KW-1185">Reference proteome</keyword>
<protein>
    <submittedName>
        <fullName evidence="2">Uncharacterized protein</fullName>
    </submittedName>
</protein>
<organism evidence="2 3">
    <name type="scientific">Lupinus angustifolius</name>
    <name type="common">Narrow-leaved blue lupine</name>
    <dbReference type="NCBI Taxonomy" id="3871"/>
    <lineage>
        <taxon>Eukaryota</taxon>
        <taxon>Viridiplantae</taxon>
        <taxon>Streptophyta</taxon>
        <taxon>Embryophyta</taxon>
        <taxon>Tracheophyta</taxon>
        <taxon>Spermatophyta</taxon>
        <taxon>Magnoliopsida</taxon>
        <taxon>eudicotyledons</taxon>
        <taxon>Gunneridae</taxon>
        <taxon>Pentapetalae</taxon>
        <taxon>rosids</taxon>
        <taxon>fabids</taxon>
        <taxon>Fabales</taxon>
        <taxon>Fabaceae</taxon>
        <taxon>Papilionoideae</taxon>
        <taxon>50 kb inversion clade</taxon>
        <taxon>genistoids sensu lato</taxon>
        <taxon>core genistoids</taxon>
        <taxon>Genisteae</taxon>
        <taxon>Lupinus</taxon>
    </lineage>
</organism>
<reference evidence="2 3" key="1">
    <citation type="journal article" date="2017" name="Plant Biotechnol. J.">
        <title>A comprehensive draft genome sequence for lupin (Lupinus angustifolius), an emerging health food: insights into plant-microbe interactions and legume evolution.</title>
        <authorList>
            <person name="Hane J.K."/>
            <person name="Ming Y."/>
            <person name="Kamphuis L.G."/>
            <person name="Nelson M.N."/>
            <person name="Garg G."/>
            <person name="Atkins C.A."/>
            <person name="Bayer P.E."/>
            <person name="Bravo A."/>
            <person name="Bringans S."/>
            <person name="Cannon S."/>
            <person name="Edwards D."/>
            <person name="Foley R."/>
            <person name="Gao L.L."/>
            <person name="Harrison M.J."/>
            <person name="Huang W."/>
            <person name="Hurgobin B."/>
            <person name="Li S."/>
            <person name="Liu C.W."/>
            <person name="McGrath A."/>
            <person name="Morahan G."/>
            <person name="Murray J."/>
            <person name="Weller J."/>
            <person name="Jian J."/>
            <person name="Singh K.B."/>
        </authorList>
    </citation>
    <scope>NUCLEOTIDE SEQUENCE [LARGE SCALE GENOMIC DNA]</scope>
    <source>
        <strain evidence="3">cv. Tanjil</strain>
        <tissue evidence="2">Whole plant</tissue>
    </source>
</reference>
<gene>
    <name evidence="2" type="ORF">TanjilG_26516</name>
</gene>
<evidence type="ECO:0000313" key="2">
    <source>
        <dbReference type="EMBL" id="OIV91663.1"/>
    </source>
</evidence>
<evidence type="ECO:0000256" key="1">
    <source>
        <dbReference type="SAM" id="MobiDB-lite"/>
    </source>
</evidence>
<dbReference type="Gramene" id="OIV91663">
    <property type="protein sequence ID" value="OIV91663"/>
    <property type="gene ID" value="TanjilG_26516"/>
</dbReference>
<evidence type="ECO:0000313" key="3">
    <source>
        <dbReference type="Proteomes" id="UP000188354"/>
    </source>
</evidence>
<sequence>MNSILSINSNFGPTIFVKPDGDERCKGWSMNIGELSGDGASCSDPPGYVDYAGVERYGVVDVQNFVREANNTHGSSGERGLNQVHNGLQ</sequence>
<proteinExistence type="predicted"/>
<dbReference type="AlphaFoldDB" id="A0A4P1QPL6"/>
<accession>A0A4P1QPL6</accession>
<dbReference type="Proteomes" id="UP000188354">
    <property type="component" value="Chromosome LG19"/>
</dbReference>
<dbReference type="EMBL" id="CM007379">
    <property type="protein sequence ID" value="OIV91663.1"/>
    <property type="molecule type" value="Genomic_DNA"/>
</dbReference>
<name>A0A4P1QPL6_LUPAN</name>
<feature type="region of interest" description="Disordered" evidence="1">
    <location>
        <begin position="70"/>
        <end position="89"/>
    </location>
</feature>